<evidence type="ECO:0000313" key="2">
    <source>
        <dbReference type="EMBL" id="MTW16160.1"/>
    </source>
</evidence>
<evidence type="ECO:0000259" key="1">
    <source>
        <dbReference type="Pfam" id="PF06568"/>
    </source>
</evidence>
<proteinExistence type="predicted"/>
<dbReference type="AlphaFoldDB" id="A0A9X5ASE9"/>
<feature type="domain" description="YjiS-like" evidence="1">
    <location>
        <begin position="2"/>
        <end position="34"/>
    </location>
</feature>
<evidence type="ECO:0000313" key="3">
    <source>
        <dbReference type="Proteomes" id="UP000438991"/>
    </source>
</evidence>
<dbReference type="Proteomes" id="UP000438991">
    <property type="component" value="Unassembled WGS sequence"/>
</dbReference>
<accession>A0A9X5ASE9</accession>
<gene>
    <name evidence="2" type="ORF">GJ689_08055</name>
</gene>
<reference evidence="2 3" key="1">
    <citation type="submission" date="2019-11" db="EMBL/GenBank/DDBJ databases">
        <title>Whole-genome sequence of Rhodoplanes serenus DSM 18633, type strain.</title>
        <authorList>
            <person name="Kyndt J.A."/>
            <person name="Meyer T.E."/>
        </authorList>
    </citation>
    <scope>NUCLEOTIDE SEQUENCE [LARGE SCALE GENOMIC DNA]</scope>
    <source>
        <strain evidence="2 3">DSM 18633</strain>
    </source>
</reference>
<sequence length="44" mass="5183">MIRVWHRYQTSLCELSRLGDRELADIGILRADIQRVAWEAARVD</sequence>
<name>A0A9X5ASE9_9BRAD</name>
<protein>
    <submittedName>
        <fullName evidence="2">DUF1127 domain-containing protein</fullName>
    </submittedName>
</protein>
<dbReference type="InterPro" id="IPR009506">
    <property type="entry name" value="YjiS-like"/>
</dbReference>
<organism evidence="2 3">
    <name type="scientific">Rhodoplanes serenus</name>
    <dbReference type="NCBI Taxonomy" id="200615"/>
    <lineage>
        <taxon>Bacteria</taxon>
        <taxon>Pseudomonadati</taxon>
        <taxon>Pseudomonadota</taxon>
        <taxon>Alphaproteobacteria</taxon>
        <taxon>Hyphomicrobiales</taxon>
        <taxon>Nitrobacteraceae</taxon>
        <taxon>Rhodoplanes</taxon>
    </lineage>
</organism>
<comment type="caution">
    <text evidence="2">The sequence shown here is derived from an EMBL/GenBank/DDBJ whole genome shotgun (WGS) entry which is preliminary data.</text>
</comment>
<dbReference type="Pfam" id="PF06568">
    <property type="entry name" value="YjiS-like"/>
    <property type="match status" value="1"/>
</dbReference>
<dbReference type="EMBL" id="WNKV01000005">
    <property type="protein sequence ID" value="MTW16160.1"/>
    <property type="molecule type" value="Genomic_DNA"/>
</dbReference>